<dbReference type="Proteomes" id="UP001302812">
    <property type="component" value="Unassembled WGS sequence"/>
</dbReference>
<keyword evidence="1" id="KW-0812">Transmembrane</keyword>
<evidence type="ECO:0000259" key="2">
    <source>
        <dbReference type="Pfam" id="PF10615"/>
    </source>
</evidence>
<feature type="transmembrane region" description="Helical" evidence="1">
    <location>
        <begin position="149"/>
        <end position="170"/>
    </location>
</feature>
<dbReference type="RefSeq" id="XP_064666302.1">
    <property type="nucleotide sequence ID" value="XM_064810629.1"/>
</dbReference>
<comment type="caution">
    <text evidence="3">The sequence shown here is derived from an EMBL/GenBank/DDBJ whole genome shotgun (WGS) entry which is preliminary data.</text>
</comment>
<dbReference type="AlphaFoldDB" id="A0AAN6T9F2"/>
<gene>
    <name evidence="3" type="ORF">N656DRAFT_687407</name>
</gene>
<keyword evidence="4" id="KW-1185">Reference proteome</keyword>
<evidence type="ECO:0000256" key="1">
    <source>
        <dbReference type="SAM" id="Phobius"/>
    </source>
</evidence>
<organism evidence="3 4">
    <name type="scientific">Canariomyces notabilis</name>
    <dbReference type="NCBI Taxonomy" id="2074819"/>
    <lineage>
        <taxon>Eukaryota</taxon>
        <taxon>Fungi</taxon>
        <taxon>Dikarya</taxon>
        <taxon>Ascomycota</taxon>
        <taxon>Pezizomycotina</taxon>
        <taxon>Sordariomycetes</taxon>
        <taxon>Sordariomycetidae</taxon>
        <taxon>Sordariales</taxon>
        <taxon>Chaetomiaceae</taxon>
        <taxon>Canariomyces</taxon>
    </lineage>
</organism>
<dbReference type="PANTHER" id="PTHR37783">
    <property type="entry name" value="MEMBRANE PROTEIN, PUTATIVE (AFU_ORTHOLOGUE AFUA_1G04315)-RELATED"/>
    <property type="match status" value="1"/>
</dbReference>
<dbReference type="Gene3D" id="3.20.180.10">
    <property type="entry name" value="PNP-oxidase-like"/>
    <property type="match status" value="1"/>
</dbReference>
<proteinExistence type="predicted"/>
<name>A0AAN6T9F2_9PEZI</name>
<dbReference type="InterPro" id="IPR037119">
    <property type="entry name" value="Haem_oxidase_HugZ-like_sf"/>
</dbReference>
<dbReference type="Pfam" id="PF10615">
    <property type="entry name" value="DUF2470"/>
    <property type="match status" value="1"/>
</dbReference>
<reference evidence="3" key="2">
    <citation type="submission" date="2023-05" db="EMBL/GenBank/DDBJ databases">
        <authorList>
            <consortium name="Lawrence Berkeley National Laboratory"/>
            <person name="Steindorff A."/>
            <person name="Hensen N."/>
            <person name="Bonometti L."/>
            <person name="Westerberg I."/>
            <person name="Brannstrom I.O."/>
            <person name="Guillou S."/>
            <person name="Cros-Aarteil S."/>
            <person name="Calhoun S."/>
            <person name="Haridas S."/>
            <person name="Kuo A."/>
            <person name="Mondo S."/>
            <person name="Pangilinan J."/>
            <person name="Riley R."/>
            <person name="Labutti K."/>
            <person name="Andreopoulos B."/>
            <person name="Lipzen A."/>
            <person name="Chen C."/>
            <person name="Yanf M."/>
            <person name="Daum C."/>
            <person name="Ng V."/>
            <person name="Clum A."/>
            <person name="Ohm R."/>
            <person name="Martin F."/>
            <person name="Silar P."/>
            <person name="Natvig D."/>
            <person name="Lalanne C."/>
            <person name="Gautier V."/>
            <person name="Ament-Velasquez S.L."/>
            <person name="Kruys A."/>
            <person name="Hutchinson M.I."/>
            <person name="Powell A.J."/>
            <person name="Barry K."/>
            <person name="Miller A.N."/>
            <person name="Grigoriev I.V."/>
            <person name="Debuchy R."/>
            <person name="Gladieux P."/>
            <person name="Thoren M.H."/>
            <person name="Johannesson H."/>
        </authorList>
    </citation>
    <scope>NUCLEOTIDE SEQUENCE</scope>
    <source>
        <strain evidence="3">CBS 508.74</strain>
    </source>
</reference>
<accession>A0AAN6T9F2</accession>
<evidence type="ECO:0000313" key="4">
    <source>
        <dbReference type="Proteomes" id="UP001302812"/>
    </source>
</evidence>
<keyword evidence="1" id="KW-1133">Transmembrane helix</keyword>
<dbReference type="EMBL" id="MU853361">
    <property type="protein sequence ID" value="KAK4108732.1"/>
    <property type="molecule type" value="Genomic_DNA"/>
</dbReference>
<dbReference type="PANTHER" id="PTHR37783:SF1">
    <property type="entry name" value="MEMBRANE PROTEIN, PUTATIVE (AFU_ORTHOLOGUE AFUA_1G04315)-RELATED"/>
    <property type="match status" value="1"/>
</dbReference>
<protein>
    <recommendedName>
        <fullName evidence="2">DUF2470 domain-containing protein</fullName>
    </recommendedName>
</protein>
<reference evidence="3" key="1">
    <citation type="journal article" date="2023" name="Mol. Phylogenet. Evol.">
        <title>Genome-scale phylogeny and comparative genomics of the fungal order Sordariales.</title>
        <authorList>
            <person name="Hensen N."/>
            <person name="Bonometti L."/>
            <person name="Westerberg I."/>
            <person name="Brannstrom I.O."/>
            <person name="Guillou S."/>
            <person name="Cros-Aarteil S."/>
            <person name="Calhoun S."/>
            <person name="Haridas S."/>
            <person name="Kuo A."/>
            <person name="Mondo S."/>
            <person name="Pangilinan J."/>
            <person name="Riley R."/>
            <person name="LaButti K."/>
            <person name="Andreopoulos B."/>
            <person name="Lipzen A."/>
            <person name="Chen C."/>
            <person name="Yan M."/>
            <person name="Daum C."/>
            <person name="Ng V."/>
            <person name="Clum A."/>
            <person name="Steindorff A."/>
            <person name="Ohm R.A."/>
            <person name="Martin F."/>
            <person name="Silar P."/>
            <person name="Natvig D.O."/>
            <person name="Lalanne C."/>
            <person name="Gautier V."/>
            <person name="Ament-Velasquez S.L."/>
            <person name="Kruys A."/>
            <person name="Hutchinson M.I."/>
            <person name="Powell A.J."/>
            <person name="Barry K."/>
            <person name="Miller A.N."/>
            <person name="Grigoriev I.V."/>
            <person name="Debuchy R."/>
            <person name="Gladieux P."/>
            <person name="Hiltunen Thoren M."/>
            <person name="Johannesson H."/>
        </authorList>
    </citation>
    <scope>NUCLEOTIDE SEQUENCE</scope>
    <source>
        <strain evidence="3">CBS 508.74</strain>
    </source>
</reference>
<dbReference type="InterPro" id="IPR019595">
    <property type="entry name" value="DUF2470"/>
</dbReference>
<feature type="non-terminal residue" evidence="3">
    <location>
        <position position="255"/>
    </location>
</feature>
<feature type="transmembrane region" description="Helical" evidence="1">
    <location>
        <begin position="190"/>
        <end position="209"/>
    </location>
</feature>
<evidence type="ECO:0000313" key="3">
    <source>
        <dbReference type="EMBL" id="KAK4108732.1"/>
    </source>
</evidence>
<dbReference type="GeneID" id="89934754"/>
<feature type="transmembrane region" description="Helical" evidence="1">
    <location>
        <begin position="230"/>
        <end position="249"/>
    </location>
</feature>
<sequence>SARMANPDPIPPDQKARTMAHMNKDHREDMRFILLHYPCVPPLPAAYRQSFLTGHPPSSGEDNDPIMTDINLASFTVRLPGTIGQQHNSYSIPFNPPLSSWAERRTRLVEMTQRARAAVESSSSSSSSGSGVVVVVVNEYMPPRFPYDALIFGLVLQYFAFAGLVFAGWFNPGTVLGQVLDKSPFPYGRAGFVWLVRAIFLPVLGIHVAEAWWLERSRLSNFGVRRGSRVWWVWMGSVFVEGAMAFKRFDLVVER</sequence>
<feature type="domain" description="DUF2470" evidence="2">
    <location>
        <begin position="15"/>
        <end position="111"/>
    </location>
</feature>
<keyword evidence="1" id="KW-0472">Membrane</keyword>
<feature type="non-terminal residue" evidence="3">
    <location>
        <position position="1"/>
    </location>
</feature>